<dbReference type="PANTHER" id="PTHR13844">
    <property type="entry name" value="SWI/SNF-RELATED MATRIX-ASSOCIATED ACTIN-DEPENDENT REGULATOR OF CHROMATIN SUBFAMILY D"/>
    <property type="match status" value="1"/>
</dbReference>
<feature type="domain" description="DM2" evidence="2">
    <location>
        <begin position="185"/>
        <end position="262"/>
    </location>
</feature>
<feature type="domain" description="DEK-C" evidence="3">
    <location>
        <begin position="3"/>
        <end position="58"/>
    </location>
</feature>
<dbReference type="AlphaFoldDB" id="A0A8B8GSI8"/>
<dbReference type="Proteomes" id="UP000694846">
    <property type="component" value="Unplaced"/>
</dbReference>
<sequence>MAEVSKETLKKEIAALLKGADLTKTSAKKIRQELEKKLDTDLDDRKKEIDSLVMEGIKKAKATKKNGKGDSDDENDDDDDDDDAENDDEDDDDEEEEEVKPAKKVSVPKRKKADTSDESAGSDDDDGDKNDGDYSPKKGTPSKKKAPAAKRGRKKKDDSDSDEDWKGAKKGAKKAGGAKRGANSGYTKSITLSPELASLMGSEALPRHEVVKKMWAIIKERNLYDPSNKQYAICDDDLMKVIGVKRFRTFGMMKFLKNHFIS</sequence>
<name>A0A8B8GSI8_9HEMI</name>
<feature type="compositionally biased region" description="Basic residues" evidence="1">
    <location>
        <begin position="168"/>
        <end position="177"/>
    </location>
</feature>
<dbReference type="SMART" id="SM00151">
    <property type="entry name" value="SWIB"/>
    <property type="match status" value="1"/>
</dbReference>
<dbReference type="Gene3D" id="1.10.10.60">
    <property type="entry name" value="Homeodomain-like"/>
    <property type="match status" value="1"/>
</dbReference>
<dbReference type="PROSITE" id="PS51998">
    <property type="entry name" value="DEK_C"/>
    <property type="match status" value="1"/>
</dbReference>
<organism evidence="4 5">
    <name type="scientific">Sipha flava</name>
    <name type="common">yellow sugarcane aphid</name>
    <dbReference type="NCBI Taxonomy" id="143950"/>
    <lineage>
        <taxon>Eukaryota</taxon>
        <taxon>Metazoa</taxon>
        <taxon>Ecdysozoa</taxon>
        <taxon>Arthropoda</taxon>
        <taxon>Hexapoda</taxon>
        <taxon>Insecta</taxon>
        <taxon>Pterygota</taxon>
        <taxon>Neoptera</taxon>
        <taxon>Paraneoptera</taxon>
        <taxon>Hemiptera</taxon>
        <taxon>Sternorrhyncha</taxon>
        <taxon>Aphidomorpha</taxon>
        <taxon>Aphidoidea</taxon>
        <taxon>Aphididae</taxon>
        <taxon>Sipha</taxon>
    </lineage>
</organism>
<dbReference type="InterPro" id="IPR003121">
    <property type="entry name" value="SWIB_MDM2_domain"/>
</dbReference>
<feature type="compositionally biased region" description="Acidic residues" evidence="1">
    <location>
        <begin position="71"/>
        <end position="98"/>
    </location>
</feature>
<reference evidence="5" key="1">
    <citation type="submission" date="2025-08" db="UniProtKB">
        <authorList>
            <consortium name="RefSeq"/>
        </authorList>
    </citation>
    <scope>IDENTIFICATION</scope>
    <source>
        <tissue evidence="5">Whole body</tissue>
    </source>
</reference>
<dbReference type="SUPFAM" id="SSF47592">
    <property type="entry name" value="SWIB/MDM2 domain"/>
    <property type="match status" value="1"/>
</dbReference>
<dbReference type="SUPFAM" id="SSF109715">
    <property type="entry name" value="DEK C-terminal domain"/>
    <property type="match status" value="1"/>
</dbReference>
<protein>
    <submittedName>
        <fullName evidence="5">Upstream activation factor subunit spp27</fullName>
    </submittedName>
</protein>
<evidence type="ECO:0000256" key="1">
    <source>
        <dbReference type="SAM" id="MobiDB-lite"/>
    </source>
</evidence>
<evidence type="ECO:0000313" key="5">
    <source>
        <dbReference type="RefSeq" id="XP_025425601.1"/>
    </source>
</evidence>
<dbReference type="InterPro" id="IPR036885">
    <property type="entry name" value="SWIB_MDM2_dom_sf"/>
</dbReference>
<dbReference type="Pfam" id="PF02201">
    <property type="entry name" value="SWIB"/>
    <property type="match status" value="1"/>
</dbReference>
<keyword evidence="4" id="KW-1185">Reference proteome</keyword>
<dbReference type="Gene3D" id="1.10.245.10">
    <property type="entry name" value="SWIB/MDM2 domain"/>
    <property type="match status" value="1"/>
</dbReference>
<evidence type="ECO:0000259" key="2">
    <source>
        <dbReference type="PROSITE" id="PS51925"/>
    </source>
</evidence>
<evidence type="ECO:0000313" key="4">
    <source>
        <dbReference type="Proteomes" id="UP000694846"/>
    </source>
</evidence>
<dbReference type="InterPro" id="IPR014876">
    <property type="entry name" value="DEK_C"/>
</dbReference>
<dbReference type="OrthoDB" id="10251073at2759"/>
<dbReference type="GeneID" id="112694370"/>
<feature type="compositionally biased region" description="Basic residues" evidence="1">
    <location>
        <begin position="102"/>
        <end position="112"/>
    </location>
</feature>
<proteinExistence type="predicted"/>
<dbReference type="CDD" id="cd10567">
    <property type="entry name" value="SWIB-MDM2_like"/>
    <property type="match status" value="1"/>
</dbReference>
<feature type="compositionally biased region" description="Basic residues" evidence="1">
    <location>
        <begin position="140"/>
        <end position="154"/>
    </location>
</feature>
<dbReference type="InterPro" id="IPR019835">
    <property type="entry name" value="SWIB_domain"/>
</dbReference>
<dbReference type="RefSeq" id="XP_025425601.1">
    <property type="nucleotide sequence ID" value="XM_025569816.1"/>
</dbReference>
<dbReference type="PROSITE" id="PS51925">
    <property type="entry name" value="SWIB_MDM2"/>
    <property type="match status" value="1"/>
</dbReference>
<accession>A0A8B8GSI8</accession>
<evidence type="ECO:0000259" key="3">
    <source>
        <dbReference type="PROSITE" id="PS51998"/>
    </source>
</evidence>
<gene>
    <name evidence="5" type="primary">LOC112694370</name>
</gene>
<dbReference type="CTD" id="38341"/>
<dbReference type="Pfam" id="PF08766">
    <property type="entry name" value="DEK_C"/>
    <property type="match status" value="1"/>
</dbReference>
<feature type="region of interest" description="Disordered" evidence="1">
    <location>
        <begin position="54"/>
        <end position="186"/>
    </location>
</feature>
<feature type="compositionally biased region" description="Acidic residues" evidence="1">
    <location>
        <begin position="116"/>
        <end position="128"/>
    </location>
</feature>